<dbReference type="EMBL" id="PTRA01000001">
    <property type="protein sequence ID" value="PQA59606.1"/>
    <property type="molecule type" value="Genomic_DNA"/>
</dbReference>
<dbReference type="SUPFAM" id="SSF51004">
    <property type="entry name" value="C-terminal (heme d1) domain of cytochrome cd1-nitrite reductase"/>
    <property type="match status" value="1"/>
</dbReference>
<dbReference type="GO" id="GO:0017057">
    <property type="term" value="F:6-phosphogluconolactonase activity"/>
    <property type="evidence" value="ECO:0007669"/>
    <property type="project" value="TreeGrafter"/>
</dbReference>
<dbReference type="RefSeq" id="WP_104711229.1">
    <property type="nucleotide sequence ID" value="NZ_PTRA01000001.1"/>
</dbReference>
<comment type="similarity">
    <text evidence="1">Belongs to the cycloisomerase 2 family.</text>
</comment>
<keyword evidence="4" id="KW-1185">Reference proteome</keyword>
<gene>
    <name evidence="3" type="ORF">C5O19_08190</name>
</gene>
<dbReference type="Proteomes" id="UP000239590">
    <property type="component" value="Unassembled WGS sequence"/>
</dbReference>
<dbReference type="PANTHER" id="PTHR30344:SF1">
    <property type="entry name" value="6-PHOSPHOGLUCONOLACTONASE"/>
    <property type="match status" value="1"/>
</dbReference>
<dbReference type="FunFam" id="2.130.10.10:FF:000306">
    <property type="entry name" value="3-carboxymuconate cyclase"/>
    <property type="match status" value="1"/>
</dbReference>
<dbReference type="GO" id="GO:0006006">
    <property type="term" value="P:glucose metabolic process"/>
    <property type="evidence" value="ECO:0007669"/>
    <property type="project" value="UniProtKB-KW"/>
</dbReference>
<reference evidence="4" key="1">
    <citation type="submission" date="2018-02" db="EMBL/GenBank/DDBJ databases">
        <title>Genome sequencing of Solimonas sp. HR-BB.</title>
        <authorList>
            <person name="Lee Y."/>
            <person name="Jeon C.O."/>
        </authorList>
    </citation>
    <scope>NUCLEOTIDE SEQUENCE [LARGE SCALE GENOMIC DNA]</scope>
    <source>
        <strain evidence="4">HR-U</strain>
    </source>
</reference>
<name>A0A2S7IPJ9_9BACT</name>
<protein>
    <submittedName>
        <fullName evidence="3">3-carboxymuconate cyclase</fullName>
    </submittedName>
</protein>
<dbReference type="InterPro" id="IPR050282">
    <property type="entry name" value="Cycloisomerase_2"/>
</dbReference>
<dbReference type="OrthoDB" id="9790815at2"/>
<sequence>MQTLTVISIGLGLLGSAQLISPPRSKKDEYHLLIGTYTQKSSEGIYVYSFNTKTGDFSSESIAKGLKNPSYLAVSPDEKKVYSVGEMENGGAVYAFAFDNKTGTLDKLSSESSGGAGPCYVAVDRTGKWVIVGNYGGGSLSVLPVLENGGVGAPQQTIQHEGKGPNEKRQEKAHVHSINIAPNNRDVFVPDLGMDEITYYQLDEKTGKLTEGKPTKTTPGAGPRHFTFHPSGKFVYAINELNQTVTAYAYSKDGTLTPLQSLSTVPTDFKGQNICADLHVSPDGKFLYGSNRGHDSIAIYAIDAKTGTLKLVDITSSGGKHPRNFMIDPSGELVLVANRDTDNVVVFKRDAKSGKITPTGKEISVSMPVCLKMIPKG</sequence>
<dbReference type="InterPro" id="IPR011048">
    <property type="entry name" value="Haem_d1_sf"/>
</dbReference>
<evidence type="ECO:0000313" key="3">
    <source>
        <dbReference type="EMBL" id="PQA59606.1"/>
    </source>
</evidence>
<keyword evidence="2" id="KW-0119">Carbohydrate metabolism</keyword>
<dbReference type="Pfam" id="PF10282">
    <property type="entry name" value="Lactonase"/>
    <property type="match status" value="1"/>
</dbReference>
<evidence type="ECO:0000313" key="4">
    <source>
        <dbReference type="Proteomes" id="UP000239590"/>
    </source>
</evidence>
<evidence type="ECO:0000256" key="1">
    <source>
        <dbReference type="ARBA" id="ARBA00005564"/>
    </source>
</evidence>
<organism evidence="3 4">
    <name type="scientific">Siphonobacter curvatus</name>
    <dbReference type="NCBI Taxonomy" id="2094562"/>
    <lineage>
        <taxon>Bacteria</taxon>
        <taxon>Pseudomonadati</taxon>
        <taxon>Bacteroidota</taxon>
        <taxon>Cytophagia</taxon>
        <taxon>Cytophagales</taxon>
        <taxon>Cytophagaceae</taxon>
        <taxon>Siphonobacter</taxon>
    </lineage>
</organism>
<dbReference type="InterPro" id="IPR019405">
    <property type="entry name" value="Lactonase_7-beta_prop"/>
</dbReference>
<evidence type="ECO:0000256" key="2">
    <source>
        <dbReference type="ARBA" id="ARBA00022526"/>
    </source>
</evidence>
<comment type="caution">
    <text evidence="3">The sequence shown here is derived from an EMBL/GenBank/DDBJ whole genome shotgun (WGS) entry which is preliminary data.</text>
</comment>
<keyword evidence="2" id="KW-0313">Glucose metabolism</keyword>
<dbReference type="GO" id="GO:0005829">
    <property type="term" value="C:cytosol"/>
    <property type="evidence" value="ECO:0007669"/>
    <property type="project" value="TreeGrafter"/>
</dbReference>
<dbReference type="PANTHER" id="PTHR30344">
    <property type="entry name" value="6-PHOSPHOGLUCONOLACTONASE-RELATED"/>
    <property type="match status" value="1"/>
</dbReference>
<proteinExistence type="inferred from homology"/>
<dbReference type="Gene3D" id="2.130.10.10">
    <property type="entry name" value="YVTN repeat-like/Quinoprotein amine dehydrogenase"/>
    <property type="match status" value="1"/>
</dbReference>
<dbReference type="InterPro" id="IPR015943">
    <property type="entry name" value="WD40/YVTN_repeat-like_dom_sf"/>
</dbReference>
<dbReference type="AlphaFoldDB" id="A0A2S7IPJ9"/>
<accession>A0A2S7IPJ9</accession>